<keyword evidence="6 7" id="KW-0472">Membrane</keyword>
<dbReference type="InterPro" id="IPR029044">
    <property type="entry name" value="Nucleotide-diphossugar_trans"/>
</dbReference>
<dbReference type="GO" id="GO:0016757">
    <property type="term" value="F:glycosyltransferase activity"/>
    <property type="evidence" value="ECO:0007669"/>
    <property type="project" value="UniProtKB-KW"/>
</dbReference>
<protein>
    <recommendedName>
        <fullName evidence="8">Glycosyltransferase 2-like domain-containing protein</fullName>
    </recommendedName>
</protein>
<evidence type="ECO:0000256" key="2">
    <source>
        <dbReference type="ARBA" id="ARBA00022676"/>
    </source>
</evidence>
<dbReference type="EMBL" id="MGIZ01000022">
    <property type="protein sequence ID" value="OGM99339.1"/>
    <property type="molecule type" value="Genomic_DNA"/>
</dbReference>
<keyword evidence="4 7" id="KW-0812">Transmembrane</keyword>
<evidence type="ECO:0000256" key="5">
    <source>
        <dbReference type="ARBA" id="ARBA00022989"/>
    </source>
</evidence>
<dbReference type="GO" id="GO:0005886">
    <property type="term" value="C:plasma membrane"/>
    <property type="evidence" value="ECO:0007669"/>
    <property type="project" value="TreeGrafter"/>
</dbReference>
<dbReference type="CDD" id="cd04187">
    <property type="entry name" value="DPM1_like_bac"/>
    <property type="match status" value="1"/>
</dbReference>
<accession>A0A1F8EG83</accession>
<dbReference type="SUPFAM" id="SSF53448">
    <property type="entry name" value="Nucleotide-diphospho-sugar transferases"/>
    <property type="match status" value="1"/>
</dbReference>
<gene>
    <name evidence="9" type="ORF">A2817_02755</name>
</gene>
<organism evidence="9 10">
    <name type="scientific">Candidatus Yanofskybacteria bacterium RIFCSPHIGHO2_01_FULL_39_8b</name>
    <dbReference type="NCBI Taxonomy" id="1802659"/>
    <lineage>
        <taxon>Bacteria</taxon>
        <taxon>Candidatus Yanofskyibacteriota</taxon>
    </lineage>
</organism>
<dbReference type="InterPro" id="IPR001173">
    <property type="entry name" value="Glyco_trans_2-like"/>
</dbReference>
<dbReference type="AlphaFoldDB" id="A0A1F8EG83"/>
<evidence type="ECO:0000256" key="4">
    <source>
        <dbReference type="ARBA" id="ARBA00022692"/>
    </source>
</evidence>
<keyword evidence="3" id="KW-0808">Transferase</keyword>
<evidence type="ECO:0000256" key="6">
    <source>
        <dbReference type="ARBA" id="ARBA00023136"/>
    </source>
</evidence>
<evidence type="ECO:0000256" key="3">
    <source>
        <dbReference type="ARBA" id="ARBA00022679"/>
    </source>
</evidence>
<keyword evidence="5 7" id="KW-1133">Transmembrane helix</keyword>
<dbReference type="InterPro" id="IPR050256">
    <property type="entry name" value="Glycosyltransferase_2"/>
</dbReference>
<dbReference type="PANTHER" id="PTHR48090">
    <property type="entry name" value="UNDECAPRENYL-PHOSPHATE 4-DEOXY-4-FORMAMIDO-L-ARABINOSE TRANSFERASE-RELATED"/>
    <property type="match status" value="1"/>
</dbReference>
<evidence type="ECO:0000313" key="9">
    <source>
        <dbReference type="EMBL" id="OGM99339.1"/>
    </source>
</evidence>
<keyword evidence="2" id="KW-0328">Glycosyltransferase</keyword>
<feature type="transmembrane region" description="Helical" evidence="7">
    <location>
        <begin position="267"/>
        <end position="294"/>
    </location>
</feature>
<comment type="caution">
    <text evidence="9">The sequence shown here is derived from an EMBL/GenBank/DDBJ whole genome shotgun (WGS) entry which is preliminary data.</text>
</comment>
<evidence type="ECO:0000256" key="7">
    <source>
        <dbReference type="SAM" id="Phobius"/>
    </source>
</evidence>
<proteinExistence type="predicted"/>
<name>A0A1F8EG83_9BACT</name>
<dbReference type="Proteomes" id="UP000177594">
    <property type="component" value="Unassembled WGS sequence"/>
</dbReference>
<sequence length="329" mass="37384">MKKASKSVYLSLVIPVFNEEEVLPVLMGELYSVCSPFGKNYEIIFVDDGSADRTPDILAELASKDSRIKVLRFSRNFGHQAAFSAGMDTARGELVMTMDGDLQHPPRLIPEFIKHAENGSDIVIGERLFNRQNSFVREMTGRTFYRFMSAVTNLEFKNVSDFAMYKRSVINVLKRLPEKERFLRGMVQWIGFNKKYIPYIVEARKHGQPKYTAKKLLGLIMSGLTSFSAFPLRLAFWVGMMVFAISIGFAAYVFIDHYLNPNPLIAGWATLVILVLGLGSVQLMVMGVVGEYLYKMFNEIKGRPLYIVAETKNIDKNKIEQSQYGIHNI</sequence>
<dbReference type="Pfam" id="PF00535">
    <property type="entry name" value="Glycos_transf_2"/>
    <property type="match status" value="1"/>
</dbReference>
<dbReference type="Gene3D" id="3.90.550.10">
    <property type="entry name" value="Spore Coat Polysaccharide Biosynthesis Protein SpsA, Chain A"/>
    <property type="match status" value="1"/>
</dbReference>
<comment type="subcellular location">
    <subcellularLocation>
        <location evidence="1">Membrane</location>
        <topology evidence="1">Multi-pass membrane protein</topology>
    </subcellularLocation>
</comment>
<evidence type="ECO:0000256" key="1">
    <source>
        <dbReference type="ARBA" id="ARBA00004141"/>
    </source>
</evidence>
<feature type="transmembrane region" description="Helical" evidence="7">
    <location>
        <begin position="234"/>
        <end position="255"/>
    </location>
</feature>
<evidence type="ECO:0000313" key="10">
    <source>
        <dbReference type="Proteomes" id="UP000177594"/>
    </source>
</evidence>
<feature type="domain" description="Glycosyltransferase 2-like" evidence="8">
    <location>
        <begin position="11"/>
        <end position="170"/>
    </location>
</feature>
<reference evidence="9 10" key="1">
    <citation type="journal article" date="2016" name="Nat. Commun.">
        <title>Thousands of microbial genomes shed light on interconnected biogeochemical processes in an aquifer system.</title>
        <authorList>
            <person name="Anantharaman K."/>
            <person name="Brown C.T."/>
            <person name="Hug L.A."/>
            <person name="Sharon I."/>
            <person name="Castelle C.J."/>
            <person name="Probst A.J."/>
            <person name="Thomas B.C."/>
            <person name="Singh A."/>
            <person name="Wilkins M.J."/>
            <person name="Karaoz U."/>
            <person name="Brodie E.L."/>
            <person name="Williams K.H."/>
            <person name="Hubbard S.S."/>
            <person name="Banfield J.F."/>
        </authorList>
    </citation>
    <scope>NUCLEOTIDE SEQUENCE [LARGE SCALE GENOMIC DNA]</scope>
</reference>
<evidence type="ECO:0000259" key="8">
    <source>
        <dbReference type="Pfam" id="PF00535"/>
    </source>
</evidence>
<dbReference type="PANTHER" id="PTHR48090:SF1">
    <property type="entry name" value="PROPHAGE BACTOPRENOL GLUCOSYL TRANSFERASE HOMOLOG"/>
    <property type="match status" value="1"/>
</dbReference>